<organism evidence="1 2">
    <name type="scientific">Epichloe festucae (strain Fl1)</name>
    <dbReference type="NCBI Taxonomy" id="877507"/>
    <lineage>
        <taxon>Eukaryota</taxon>
        <taxon>Fungi</taxon>
        <taxon>Dikarya</taxon>
        <taxon>Ascomycota</taxon>
        <taxon>Pezizomycotina</taxon>
        <taxon>Sordariomycetes</taxon>
        <taxon>Hypocreomycetidae</taxon>
        <taxon>Hypocreales</taxon>
        <taxon>Clavicipitaceae</taxon>
        <taxon>Epichloe</taxon>
    </lineage>
</organism>
<evidence type="ECO:0000313" key="2">
    <source>
        <dbReference type="Proteomes" id="UP000594364"/>
    </source>
</evidence>
<sequence length="110" mass="11974">MGSVTVLRGNLDEKCHGGHKLCLDFREALAACYPADGAAILETASCNGYSASCILAESLEEIFLINDASIPRTDDEDFRASLLEVIKDSENEACLVFSNVAFFMKNHHVC</sequence>
<proteinExistence type="predicted"/>
<reference evidence="1 2" key="1">
    <citation type="journal article" date="2018" name="PLoS Genet.">
        <title>Repeat elements organise 3D genome structure and mediate transcription in the filamentous fungus Epichloe festucae.</title>
        <authorList>
            <person name="Winter D.J."/>
            <person name="Ganley A.R.D."/>
            <person name="Young C.A."/>
            <person name="Liachko I."/>
            <person name="Schardl C.L."/>
            <person name="Dupont P.Y."/>
            <person name="Berry D."/>
            <person name="Ram A."/>
            <person name="Scott B."/>
            <person name="Cox M.P."/>
        </authorList>
    </citation>
    <scope>NUCLEOTIDE SEQUENCE [LARGE SCALE GENOMIC DNA]</scope>
    <source>
        <strain evidence="1 2">Fl1</strain>
    </source>
</reference>
<evidence type="ECO:0000313" key="1">
    <source>
        <dbReference type="EMBL" id="QPG98219.1"/>
    </source>
</evidence>
<accession>A0A7S9KQR0</accession>
<gene>
    <name evidence="1" type="ORF">C2857_007384</name>
</gene>
<dbReference type="EMBL" id="CP031386">
    <property type="protein sequence ID" value="QPG98219.1"/>
    <property type="molecule type" value="Genomic_DNA"/>
</dbReference>
<keyword evidence="2" id="KW-1185">Reference proteome</keyword>
<protein>
    <submittedName>
        <fullName evidence="1">Uncharacterized protein</fullName>
    </submittedName>
</protein>
<dbReference type="Proteomes" id="UP000594364">
    <property type="component" value="Chromosome 2"/>
</dbReference>
<dbReference type="AlphaFoldDB" id="A0A7S9KQR0"/>
<name>A0A7S9KQR0_EPIFF</name>